<dbReference type="Pfam" id="PF13843">
    <property type="entry name" value="DDE_Tnp_1_7"/>
    <property type="match status" value="1"/>
</dbReference>
<comment type="caution">
    <text evidence="2">The sequence shown here is derived from an EMBL/GenBank/DDBJ whole genome shotgun (WGS) entry which is preliminary data.</text>
</comment>
<reference evidence="2" key="1">
    <citation type="submission" date="2020-08" db="EMBL/GenBank/DDBJ databases">
        <title>Multicomponent nature underlies the extraordinary mechanical properties of spider dragline silk.</title>
        <authorList>
            <person name="Kono N."/>
            <person name="Nakamura H."/>
            <person name="Mori M."/>
            <person name="Yoshida Y."/>
            <person name="Ohtoshi R."/>
            <person name="Malay A.D."/>
            <person name="Moran D.A.P."/>
            <person name="Tomita M."/>
            <person name="Numata K."/>
            <person name="Arakawa K."/>
        </authorList>
    </citation>
    <scope>NUCLEOTIDE SEQUENCE</scope>
</reference>
<evidence type="ECO:0000313" key="3">
    <source>
        <dbReference type="Proteomes" id="UP000887013"/>
    </source>
</evidence>
<dbReference type="Proteomes" id="UP000887013">
    <property type="component" value="Unassembled WGS sequence"/>
</dbReference>
<evidence type="ECO:0000259" key="1">
    <source>
        <dbReference type="Pfam" id="PF13843"/>
    </source>
</evidence>
<sequence>MYHAKRFKTVDHLDKDIFCYSIDASSGCPYAMEIYSGRKNEPLGMPLGEDVVTQLLSKIADPSRHEIYFDTFFTSYNLLKKLADSIIRATGTVQSNRIGQCHLLDNNTLAKEIREAMDYRSDETGFICRWNDNLVVAVASNHQTHEPISNTKRYSKSAKKKIGCYPTCSFKVLRNYRFKFMKVYLIEILIHKKYSEALIRRVKDNHVNISPGMGSEIKQGQRMIGKPEADLKICLKVMVKMTEHELTSTAISKG</sequence>
<dbReference type="PANTHER" id="PTHR47272:SF1">
    <property type="entry name" value="PIGGYBAC TRANSPOSABLE ELEMENT-DERIVED PROTEIN 3-LIKE"/>
    <property type="match status" value="1"/>
</dbReference>
<accession>A0A8X6PTA2</accession>
<evidence type="ECO:0000313" key="2">
    <source>
        <dbReference type="EMBL" id="GFT84621.1"/>
    </source>
</evidence>
<dbReference type="PANTHER" id="PTHR47272">
    <property type="entry name" value="DDE_TNP_1_7 DOMAIN-CONTAINING PROTEIN"/>
    <property type="match status" value="1"/>
</dbReference>
<dbReference type="InterPro" id="IPR029526">
    <property type="entry name" value="PGBD"/>
</dbReference>
<dbReference type="EMBL" id="BMAW01072785">
    <property type="protein sequence ID" value="GFT84621.1"/>
    <property type="molecule type" value="Genomic_DNA"/>
</dbReference>
<protein>
    <submittedName>
        <fullName evidence="2">PiggyBac transposable element-derived protein 3</fullName>
    </submittedName>
</protein>
<proteinExistence type="predicted"/>
<organism evidence="2 3">
    <name type="scientific">Nephila pilipes</name>
    <name type="common">Giant wood spider</name>
    <name type="synonym">Nephila maculata</name>
    <dbReference type="NCBI Taxonomy" id="299642"/>
    <lineage>
        <taxon>Eukaryota</taxon>
        <taxon>Metazoa</taxon>
        <taxon>Ecdysozoa</taxon>
        <taxon>Arthropoda</taxon>
        <taxon>Chelicerata</taxon>
        <taxon>Arachnida</taxon>
        <taxon>Araneae</taxon>
        <taxon>Araneomorphae</taxon>
        <taxon>Entelegynae</taxon>
        <taxon>Araneoidea</taxon>
        <taxon>Nephilidae</taxon>
        <taxon>Nephila</taxon>
    </lineage>
</organism>
<keyword evidence="3" id="KW-1185">Reference proteome</keyword>
<gene>
    <name evidence="2" type="primary">PGBD3</name>
    <name evidence="2" type="ORF">NPIL_212661</name>
</gene>
<dbReference type="AlphaFoldDB" id="A0A8X6PTA2"/>
<name>A0A8X6PTA2_NEPPI</name>
<feature type="domain" description="PiggyBac transposable element-derived protein" evidence="1">
    <location>
        <begin position="22"/>
        <end position="157"/>
    </location>
</feature>